<dbReference type="RefSeq" id="WP_070246265.1">
    <property type="nucleotide sequence ID" value="NZ_LROM01000043.1"/>
</dbReference>
<dbReference type="PANTHER" id="PTHR20883">
    <property type="entry name" value="PHYTANOYL-COA DIOXYGENASE DOMAIN CONTAINING 1"/>
    <property type="match status" value="1"/>
</dbReference>
<dbReference type="Gene3D" id="2.60.120.620">
    <property type="entry name" value="q2cbj1_9rhob like domain"/>
    <property type="match status" value="1"/>
</dbReference>
<name>A0A1E7X6X1_9BURK</name>
<dbReference type="GO" id="GO:0016706">
    <property type="term" value="F:2-oxoglutarate-dependent dioxygenase activity"/>
    <property type="evidence" value="ECO:0007669"/>
    <property type="project" value="UniProtKB-ARBA"/>
</dbReference>
<proteinExistence type="predicted"/>
<reference evidence="3" key="1">
    <citation type="journal article" date="2016" name="Front. Microbiol.">
        <title>Molecular Keys to the Janthinobacterium and Duganella spp. Interaction with the Plant Pathogen Fusarium graminearum.</title>
        <authorList>
            <person name="Haack F.S."/>
            <person name="Poehlein A."/>
            <person name="Kroger C."/>
            <person name="Voigt C.A."/>
            <person name="Piepenbring M."/>
            <person name="Bode H.B."/>
            <person name="Daniel R."/>
            <person name="Schafer W."/>
            <person name="Streit W.R."/>
        </authorList>
    </citation>
    <scope>NUCLEOTIDE SEQUENCE [LARGE SCALE GENOMIC DNA]</scope>
    <source>
        <strain evidence="3">T54</strain>
    </source>
</reference>
<dbReference type="AlphaFoldDB" id="A0A1E7X6X1"/>
<dbReference type="GO" id="GO:0005506">
    <property type="term" value="F:iron ion binding"/>
    <property type="evidence" value="ECO:0007669"/>
    <property type="project" value="UniProtKB-ARBA"/>
</dbReference>
<dbReference type="EMBL" id="LROM01000043">
    <property type="protein sequence ID" value="OFA08712.1"/>
    <property type="molecule type" value="Genomic_DNA"/>
</dbReference>
<keyword evidence="2" id="KW-0560">Oxidoreductase</keyword>
<dbReference type="SUPFAM" id="SSF51197">
    <property type="entry name" value="Clavaminate synthase-like"/>
    <property type="match status" value="1"/>
</dbReference>
<keyword evidence="3" id="KW-1185">Reference proteome</keyword>
<comment type="caution">
    <text evidence="2">The sequence shown here is derived from an EMBL/GenBank/DDBJ whole genome shotgun (WGS) entry which is preliminary data.</text>
</comment>
<protein>
    <submittedName>
        <fullName evidence="2">Phytanoyl-CoA dioxygenase PhyH</fullName>
    </submittedName>
</protein>
<gene>
    <name evidence="2" type="ORF">DUPY_06050</name>
</gene>
<organism evidence="2 3">
    <name type="scientific">Duganella phyllosphaerae</name>
    <dbReference type="NCBI Taxonomy" id="762836"/>
    <lineage>
        <taxon>Bacteria</taxon>
        <taxon>Pseudomonadati</taxon>
        <taxon>Pseudomonadota</taxon>
        <taxon>Betaproteobacteria</taxon>
        <taxon>Burkholderiales</taxon>
        <taxon>Oxalobacteraceae</taxon>
        <taxon>Telluria group</taxon>
        <taxon>Duganella</taxon>
    </lineage>
</organism>
<evidence type="ECO:0000313" key="2">
    <source>
        <dbReference type="EMBL" id="OFA08712.1"/>
    </source>
</evidence>
<dbReference type="Pfam" id="PF05721">
    <property type="entry name" value="PhyH"/>
    <property type="match status" value="1"/>
</dbReference>
<evidence type="ECO:0000313" key="3">
    <source>
        <dbReference type="Proteomes" id="UP000175989"/>
    </source>
</evidence>
<evidence type="ECO:0000256" key="1">
    <source>
        <dbReference type="ARBA" id="ARBA00001954"/>
    </source>
</evidence>
<dbReference type="InterPro" id="IPR008775">
    <property type="entry name" value="Phytyl_CoA_dOase-like"/>
</dbReference>
<accession>A0A1E7X6X1</accession>
<comment type="cofactor">
    <cofactor evidence="1">
        <name>Fe(2+)</name>
        <dbReference type="ChEBI" id="CHEBI:29033"/>
    </cofactor>
</comment>
<dbReference type="Proteomes" id="UP000175989">
    <property type="component" value="Unassembled WGS sequence"/>
</dbReference>
<dbReference type="OrthoDB" id="9791262at2"/>
<keyword evidence="2" id="KW-0223">Dioxygenase</keyword>
<sequence>MDNVLEAVTRAVERASGPVFDADVYREAGFFVLRGAIPAEVVERWQLAWQAFYDSELAQGRNVNQANPVALTEQLPPALATMYQEPVFAATASHIFGPHVALYNHRFVIKDAHSRNKVFLHQDSCYHLGNLNKCSMFVPLSIANRDNGGMTFHAGSHKLGFLGDAGEINPDSFDVRWPKVTPEVHPGDFIIMNSALWHESGPNLNGVDRIMADMILQPADDPTGKELLAGQWQTGIFYSPANYIRYFSSSRVLKIIKYEKELQALRQS</sequence>
<dbReference type="PANTHER" id="PTHR20883:SF48">
    <property type="entry name" value="ECTOINE DIOXYGENASE"/>
    <property type="match status" value="1"/>
</dbReference>